<dbReference type="AlphaFoldDB" id="N9LX84"/>
<sequence>MNALRPTITIGDTFFGTWTYVDDYGNPVIITDDIEFSSSVSIKEVKYPVSLTILDQTEFPGEIEFLVQTDGWSKGIAEMDIKAISGIYKGHSEKYCFNVVEGVT</sequence>
<gene>
    <name evidence="1" type="ORF">F900_01858</name>
</gene>
<organism evidence="1 2">
    <name type="scientific">Acinetobacter modestus</name>
    <dbReference type="NCBI Taxonomy" id="1776740"/>
    <lineage>
        <taxon>Bacteria</taxon>
        <taxon>Pseudomonadati</taxon>
        <taxon>Pseudomonadota</taxon>
        <taxon>Gammaproteobacteria</taxon>
        <taxon>Moraxellales</taxon>
        <taxon>Moraxellaceae</taxon>
        <taxon>Acinetobacter</taxon>
    </lineage>
</organism>
<dbReference type="STRING" id="1217705.F900_01858"/>
<dbReference type="HOGENOM" id="CLU_2244120_0_0_6"/>
<evidence type="ECO:0000313" key="1">
    <source>
        <dbReference type="EMBL" id="ENX00874.1"/>
    </source>
</evidence>
<dbReference type="Proteomes" id="UP000013248">
    <property type="component" value="Unassembled WGS sequence"/>
</dbReference>
<dbReference type="PATRIC" id="fig|1217705.3.peg.1808"/>
<proteinExistence type="predicted"/>
<name>N9LX84_9GAMM</name>
<comment type="caution">
    <text evidence="1">The sequence shown here is derived from an EMBL/GenBank/DDBJ whole genome shotgun (WGS) entry which is preliminary data.</text>
</comment>
<evidence type="ECO:0000313" key="2">
    <source>
        <dbReference type="Proteomes" id="UP000013248"/>
    </source>
</evidence>
<accession>N9LX84</accession>
<dbReference type="EMBL" id="APRP01000018">
    <property type="protein sequence ID" value="ENX00874.1"/>
    <property type="molecule type" value="Genomic_DNA"/>
</dbReference>
<reference evidence="1 2" key="1">
    <citation type="submission" date="2013-02" db="EMBL/GenBank/DDBJ databases">
        <title>The Genome Sequence of Acinetobacter sp. ANC 3862.</title>
        <authorList>
            <consortium name="The Broad Institute Genome Sequencing Platform"/>
            <consortium name="The Broad Institute Genome Sequencing Center for Infectious Disease"/>
            <person name="Cerqueira G."/>
            <person name="Feldgarden M."/>
            <person name="Courvalin P."/>
            <person name="Perichon B."/>
            <person name="Grillot-Courvalin C."/>
            <person name="Clermont D."/>
            <person name="Rocha E."/>
            <person name="Yoon E.-J."/>
            <person name="Nemec A."/>
            <person name="Walker B."/>
            <person name="Young S.K."/>
            <person name="Zeng Q."/>
            <person name="Gargeya S."/>
            <person name="Fitzgerald M."/>
            <person name="Haas B."/>
            <person name="Abouelleil A."/>
            <person name="Alvarado L."/>
            <person name="Arachchi H.M."/>
            <person name="Berlin A.M."/>
            <person name="Chapman S.B."/>
            <person name="Dewar J."/>
            <person name="Goldberg J."/>
            <person name="Griggs A."/>
            <person name="Gujja S."/>
            <person name="Hansen M."/>
            <person name="Howarth C."/>
            <person name="Imamovic A."/>
            <person name="Larimer J."/>
            <person name="McCowan C."/>
            <person name="Murphy C."/>
            <person name="Neiman D."/>
            <person name="Pearson M."/>
            <person name="Priest M."/>
            <person name="Roberts A."/>
            <person name="Saif S."/>
            <person name="Shea T."/>
            <person name="Sisk P."/>
            <person name="Sykes S."/>
            <person name="Wortman J."/>
            <person name="Nusbaum C."/>
            <person name="Birren B."/>
        </authorList>
    </citation>
    <scope>NUCLEOTIDE SEQUENCE [LARGE SCALE GENOMIC DNA]</scope>
    <source>
        <strain evidence="1 2">ANC 3862</strain>
    </source>
</reference>
<dbReference type="RefSeq" id="WP_005216919.1">
    <property type="nucleotide sequence ID" value="NZ_KB850089.1"/>
</dbReference>
<protein>
    <submittedName>
        <fullName evidence="1">Uncharacterized protein</fullName>
    </submittedName>
</protein>